<dbReference type="AlphaFoldDB" id="A0AA88H2R1"/>
<sequence length="596" mass="66597">MPSAKFLMDHQKYRKSGWLYKQGGSYRSVKKRFCILLANELFYFSKEDDEEHKGSIVLRGPVNRSSIAVEVKNLTLKNCIEIPSDKRTYLIWADSEYLAGEWAEALNDAYREFSSVSGSSSFKDPSSVMSSLNHSSYSSHRVNGGSGADEDNLDDDSVGVHHGMDMSDSFSLALERKPLTNKQLIESTIDQKDKFENTNYVFENNCCIHSSISCNVYTVDALQNTSSGNNIVNAVSKYLVTRKRQYGNKMTLDNAMNVAKSGDTLILKPGKHYIPSTLLMNRSLNLIGESDENNKCEIILLQDGTNDRQGPQPTICFNAPFSYCRNITFIHYRNDTINSKITLDPSSTTTTASQASIAKGRVEAHESVMSTNFILDNQSDATDNHSLFDCCWVTGTQTCVYFRKCTFLGGRNGLVSSINSSSTVDHECVFKDQKNHSIILTQQAKLQVKGNSTIYGNICTMHQSSAEIFATTIYSPNISALDESCLNLHHNIFHLPTIKLITFNQSSHLQQQQQMLKNKLVHNSFKSVQEDDQASSSLCKISIMGQSCPIIDDNQVTNKGETSLIYLFQTKQNMKNMLMKSPPSNTTILVASDFLN</sequence>
<dbReference type="PANTHER" id="PTHR14336:SF15">
    <property type="entry name" value="DUAL ADAPTER FOR PHOSPHOTYROSINE AND 3-PHOSPHOTYROSINE AND 3-PHOSPHOINOSITIDE"/>
    <property type="match status" value="1"/>
</dbReference>
<dbReference type="SUPFAM" id="SSF50729">
    <property type="entry name" value="PH domain-like"/>
    <property type="match status" value="1"/>
</dbReference>
<dbReference type="InterPro" id="IPR011993">
    <property type="entry name" value="PH-like_dom_sf"/>
</dbReference>
<dbReference type="RefSeq" id="XP_044554478.1">
    <property type="nucleotide sequence ID" value="XM_044686951.1"/>
</dbReference>
<dbReference type="Pfam" id="PF00169">
    <property type="entry name" value="PH"/>
    <property type="match status" value="1"/>
</dbReference>
<dbReference type="SUPFAM" id="SSF51126">
    <property type="entry name" value="Pectin lyase-like"/>
    <property type="match status" value="1"/>
</dbReference>
<name>A0AA88H2R1_NAELO</name>
<evidence type="ECO:0000259" key="2">
    <source>
        <dbReference type="PROSITE" id="PS50003"/>
    </source>
</evidence>
<comment type="caution">
    <text evidence="3">The sequence shown here is derived from an EMBL/GenBank/DDBJ whole genome shotgun (WGS) entry which is preliminary data.</text>
</comment>
<dbReference type="SMART" id="SM00233">
    <property type="entry name" value="PH"/>
    <property type="match status" value="1"/>
</dbReference>
<feature type="compositionally biased region" description="Acidic residues" evidence="1">
    <location>
        <begin position="148"/>
        <end position="157"/>
    </location>
</feature>
<dbReference type="GeneID" id="68103763"/>
<dbReference type="PROSITE" id="PS50003">
    <property type="entry name" value="PH_DOMAIN"/>
    <property type="match status" value="1"/>
</dbReference>
<dbReference type="InterPro" id="IPR051707">
    <property type="entry name" value="PI-Interact_SigTrans_Reg"/>
</dbReference>
<dbReference type="Gene3D" id="2.30.29.30">
    <property type="entry name" value="Pleckstrin-homology domain (PH domain)/Phosphotyrosine-binding domain (PTB)"/>
    <property type="match status" value="1"/>
</dbReference>
<dbReference type="PANTHER" id="PTHR14336">
    <property type="entry name" value="TANDEM PH DOMAIN CONTAINING PROTEIN"/>
    <property type="match status" value="1"/>
</dbReference>
<reference evidence="3 4" key="1">
    <citation type="journal article" date="2018" name="BMC Genomics">
        <title>The genome of Naegleria lovaniensis, the basis for a comparative approach to unravel pathogenicity factors of the human pathogenic amoeba N. fowleri.</title>
        <authorList>
            <person name="Liechti N."/>
            <person name="Schurch N."/>
            <person name="Bruggmann R."/>
            <person name="Wittwer M."/>
        </authorList>
    </citation>
    <scope>NUCLEOTIDE SEQUENCE [LARGE SCALE GENOMIC DNA]</scope>
    <source>
        <strain evidence="3 4">ATCC 30569</strain>
    </source>
</reference>
<accession>A0AA88H2R1</accession>
<dbReference type="InterPro" id="IPR011050">
    <property type="entry name" value="Pectin_lyase_fold/virulence"/>
</dbReference>
<organism evidence="3 4">
    <name type="scientific">Naegleria lovaniensis</name>
    <name type="common">Amoeba</name>
    <dbReference type="NCBI Taxonomy" id="51637"/>
    <lineage>
        <taxon>Eukaryota</taxon>
        <taxon>Discoba</taxon>
        <taxon>Heterolobosea</taxon>
        <taxon>Tetramitia</taxon>
        <taxon>Eutetramitia</taxon>
        <taxon>Vahlkampfiidae</taxon>
        <taxon>Naegleria</taxon>
    </lineage>
</organism>
<evidence type="ECO:0000313" key="4">
    <source>
        <dbReference type="Proteomes" id="UP000816034"/>
    </source>
</evidence>
<keyword evidence="4" id="KW-1185">Reference proteome</keyword>
<evidence type="ECO:0000313" key="3">
    <source>
        <dbReference type="EMBL" id="KAG2392584.1"/>
    </source>
</evidence>
<protein>
    <recommendedName>
        <fullName evidence="2">PH domain-containing protein</fullName>
    </recommendedName>
</protein>
<dbReference type="EMBL" id="PYSW02000004">
    <property type="protein sequence ID" value="KAG2392584.1"/>
    <property type="molecule type" value="Genomic_DNA"/>
</dbReference>
<feature type="region of interest" description="Disordered" evidence="1">
    <location>
        <begin position="133"/>
        <end position="159"/>
    </location>
</feature>
<feature type="domain" description="PH" evidence="2">
    <location>
        <begin position="12"/>
        <end position="111"/>
    </location>
</feature>
<dbReference type="InterPro" id="IPR001849">
    <property type="entry name" value="PH_domain"/>
</dbReference>
<gene>
    <name evidence="3" type="ORF">C9374_011309</name>
</gene>
<dbReference type="Proteomes" id="UP000816034">
    <property type="component" value="Unassembled WGS sequence"/>
</dbReference>
<proteinExistence type="predicted"/>
<evidence type="ECO:0000256" key="1">
    <source>
        <dbReference type="SAM" id="MobiDB-lite"/>
    </source>
</evidence>